<evidence type="ECO:0000256" key="4">
    <source>
        <dbReference type="ARBA" id="ARBA00022490"/>
    </source>
</evidence>
<dbReference type="InterPro" id="IPR054425">
    <property type="entry name" value="Cdc6_ORC1-like_ATPase_lid"/>
</dbReference>
<dbReference type="GO" id="GO:0016887">
    <property type="term" value="F:ATP hydrolysis activity"/>
    <property type="evidence" value="ECO:0007669"/>
    <property type="project" value="InterPro"/>
</dbReference>
<feature type="compositionally biased region" description="Basic residues" evidence="19">
    <location>
        <begin position="13"/>
        <end position="24"/>
    </location>
</feature>
<dbReference type="Gene3D" id="1.10.10.10">
    <property type="entry name" value="Winged helix-like DNA-binding domain superfamily/Winged helix DNA-binding domain"/>
    <property type="match status" value="1"/>
</dbReference>
<evidence type="ECO:0000256" key="7">
    <source>
        <dbReference type="ARBA" id="ARBA00022705"/>
    </source>
</evidence>
<dbReference type="InterPro" id="IPR036390">
    <property type="entry name" value="WH_DNA-bd_sf"/>
</dbReference>
<dbReference type="SMART" id="SM01074">
    <property type="entry name" value="Cdc6_C"/>
    <property type="match status" value="1"/>
</dbReference>
<dbReference type="SUPFAM" id="SSF52540">
    <property type="entry name" value="P-loop containing nucleoside triphosphate hydrolases"/>
    <property type="match status" value="1"/>
</dbReference>
<dbReference type="InterPro" id="IPR003593">
    <property type="entry name" value="AAA+_ATPase"/>
</dbReference>
<dbReference type="PANTHER" id="PTHR10763:SF26">
    <property type="entry name" value="CELL DIVISION CONTROL PROTEIN 6 HOMOLOG"/>
    <property type="match status" value="1"/>
</dbReference>
<evidence type="ECO:0000256" key="2">
    <source>
        <dbReference type="ARBA" id="ARBA00004496"/>
    </source>
</evidence>
<evidence type="ECO:0000256" key="11">
    <source>
        <dbReference type="ARBA" id="ARBA00022843"/>
    </source>
</evidence>
<dbReference type="InterPro" id="IPR015163">
    <property type="entry name" value="Cdc6_C"/>
</dbReference>
<dbReference type="EMBL" id="CAXITT010000042">
    <property type="protein sequence ID" value="CAL1529038.1"/>
    <property type="molecule type" value="Genomic_DNA"/>
</dbReference>
<accession>A0AAV2H8C2</accession>
<name>A0AAV2H8C2_LYMST</name>
<evidence type="ECO:0000259" key="21">
    <source>
        <dbReference type="SMART" id="SM01074"/>
    </source>
</evidence>
<dbReference type="FunFam" id="1.10.10.10:FF:000265">
    <property type="entry name" value="Cell division control protein"/>
    <property type="match status" value="1"/>
</dbReference>
<evidence type="ECO:0000256" key="9">
    <source>
        <dbReference type="ARBA" id="ARBA00022776"/>
    </source>
</evidence>
<dbReference type="CDD" id="cd08768">
    <property type="entry name" value="Cdc6_C"/>
    <property type="match status" value="1"/>
</dbReference>
<evidence type="ECO:0000256" key="6">
    <source>
        <dbReference type="ARBA" id="ARBA00022618"/>
    </source>
</evidence>
<evidence type="ECO:0000256" key="1">
    <source>
        <dbReference type="ARBA" id="ARBA00004123"/>
    </source>
</evidence>
<feature type="region of interest" description="Disordered" evidence="19">
    <location>
        <begin position="1"/>
        <end position="25"/>
    </location>
</feature>
<dbReference type="GO" id="GO:0033314">
    <property type="term" value="P:mitotic DNA replication checkpoint signaling"/>
    <property type="evidence" value="ECO:0007669"/>
    <property type="project" value="TreeGrafter"/>
</dbReference>
<feature type="compositionally biased region" description="Low complexity" evidence="19">
    <location>
        <begin position="187"/>
        <end position="199"/>
    </location>
</feature>
<dbReference type="GO" id="GO:0051301">
    <property type="term" value="P:cell division"/>
    <property type="evidence" value="ECO:0007669"/>
    <property type="project" value="UniProtKB-KW"/>
</dbReference>
<evidence type="ECO:0000313" key="22">
    <source>
        <dbReference type="EMBL" id="CAL1529038.1"/>
    </source>
</evidence>
<gene>
    <name evidence="22" type="ORF">GSLYS_00003204001</name>
</gene>
<dbReference type="AlphaFoldDB" id="A0AAV2H8C2"/>
<dbReference type="CDD" id="cd00009">
    <property type="entry name" value="AAA"/>
    <property type="match status" value="1"/>
</dbReference>
<feature type="compositionally biased region" description="Polar residues" evidence="19">
    <location>
        <begin position="104"/>
        <end position="118"/>
    </location>
</feature>
<keyword evidence="9" id="KW-0498">Mitosis</keyword>
<dbReference type="Pfam" id="PF22606">
    <property type="entry name" value="Cdc6-ORC-like_ATPase_lid"/>
    <property type="match status" value="1"/>
</dbReference>
<comment type="similarity">
    <text evidence="3">Belongs to the CDC6/cdc18 family.</text>
</comment>
<evidence type="ECO:0000313" key="23">
    <source>
        <dbReference type="Proteomes" id="UP001497497"/>
    </source>
</evidence>
<keyword evidence="13" id="KW-0131">Cell cycle</keyword>
<keyword evidence="12" id="KW-0539">Nucleus</keyword>
<keyword evidence="4" id="KW-0963">Cytoplasm</keyword>
<dbReference type="PANTHER" id="PTHR10763">
    <property type="entry name" value="CELL DIVISION CONTROL PROTEIN 6-RELATED"/>
    <property type="match status" value="1"/>
</dbReference>
<keyword evidence="10" id="KW-0067">ATP-binding</keyword>
<evidence type="ECO:0000256" key="12">
    <source>
        <dbReference type="ARBA" id="ARBA00023242"/>
    </source>
</evidence>
<dbReference type="GO" id="GO:0005819">
    <property type="term" value="C:spindle"/>
    <property type="evidence" value="ECO:0007669"/>
    <property type="project" value="UniProtKB-ARBA"/>
</dbReference>
<keyword evidence="5" id="KW-0597">Phosphoprotein</keyword>
<feature type="compositionally biased region" description="Polar residues" evidence="19">
    <location>
        <begin position="1"/>
        <end position="12"/>
    </location>
</feature>
<feature type="domain" description="Cdc6 C-terminal" evidence="21">
    <location>
        <begin position="571"/>
        <end position="651"/>
    </location>
</feature>
<evidence type="ECO:0000256" key="8">
    <source>
        <dbReference type="ARBA" id="ARBA00022741"/>
    </source>
</evidence>
<organism evidence="22 23">
    <name type="scientific">Lymnaea stagnalis</name>
    <name type="common">Great pond snail</name>
    <name type="synonym">Helix stagnalis</name>
    <dbReference type="NCBI Taxonomy" id="6523"/>
    <lineage>
        <taxon>Eukaryota</taxon>
        <taxon>Metazoa</taxon>
        <taxon>Spiralia</taxon>
        <taxon>Lophotrochozoa</taxon>
        <taxon>Mollusca</taxon>
        <taxon>Gastropoda</taxon>
        <taxon>Heterobranchia</taxon>
        <taxon>Euthyneura</taxon>
        <taxon>Panpulmonata</taxon>
        <taxon>Hygrophila</taxon>
        <taxon>Lymnaeoidea</taxon>
        <taxon>Lymnaeidae</taxon>
        <taxon>Lymnaea</taxon>
    </lineage>
</organism>
<dbReference type="GO" id="GO:0006270">
    <property type="term" value="P:DNA replication initiation"/>
    <property type="evidence" value="ECO:0007669"/>
    <property type="project" value="TreeGrafter"/>
</dbReference>
<dbReference type="SUPFAM" id="SSF46785">
    <property type="entry name" value="Winged helix' DNA-binding domain"/>
    <property type="match status" value="1"/>
</dbReference>
<dbReference type="SMART" id="SM00382">
    <property type="entry name" value="AAA"/>
    <property type="match status" value="1"/>
</dbReference>
<comment type="subunit">
    <text evidence="15">Interacts with PCNA, ORC1, cyclin-CDK. Interacts with HUWE1. Interacts with ANKRD17. Interacts with GRWD1; origin binding of GRWD1 is dependent on CDC6. Interacts with CDT1; are mutually dependent on one another for loading MCM complexes onto chromatin. Interacts with TTC4. Interacts (via Cy motif) with CCNF; the interaction takes place during G2 and M phase. Interacts with CDH1.</text>
</comment>
<evidence type="ECO:0000256" key="16">
    <source>
        <dbReference type="ARBA" id="ARBA00069110"/>
    </source>
</evidence>
<evidence type="ECO:0000256" key="18">
    <source>
        <dbReference type="ARBA" id="ARBA00082525"/>
    </source>
</evidence>
<evidence type="ECO:0000256" key="17">
    <source>
        <dbReference type="ARBA" id="ARBA00079122"/>
    </source>
</evidence>
<sequence>MEHSIKSSFTVRKSSRLIGRKNKTTKSITGVTKNINDVLGSPHILSESGMGKATKSPDGSNSFISDLKKMLNKSAEKQEDIMNSKTSDVQYPRQFRNRDKTPDRTASFTSLHNESYAQSVSPSISSSTQSPSSPKRDSSESLDDFNRVRRSLLSPTKRKSDNENENAYCSLSPLKTPRASRREKSPRSPFSRTPSTPFSLKSPETPKSSKMAPMECRSTPRRLFGSPDKKSKESLLTKTLRQIPNSVLTPEKSPASKLRPLQLYKPDVITYQSAKQCLHTAKPDHLIGRDAEEAEIRAFICDKLQNKKSGSLYISGAPGTGKTAVVNHILNKMKAQHKSIKTAFINCMMLKDSNAVFRQLHEQLIGVPIKAKDSMKAMEKLFMSCHEPILLVLDEIDQLDSKHHHILYQIFEWPALENSKLILIGIANALDLTDRILPRLQASTVCRPMLMNFPPYSSAQISDILKHRLQDSEIIEPSAINFCARKVSAVAGDMRKALDVCRRAVEMVESDVCCQQVLKPAGAPTKRNQPAMMKKVTIAHISQIMSNVYGSSVTAANSSENDVPLQQKLAVCSLLVMVKNGKVKEVALGKLHEVYVKVCRRQQMAPVDQSEFHSVLSLLDARGVIALKKAKDTRMTKVSLKLDEQELEQTLKDKSLMAAIISDGVPK</sequence>
<reference evidence="22 23" key="1">
    <citation type="submission" date="2024-04" db="EMBL/GenBank/DDBJ databases">
        <authorList>
            <consortium name="Genoscope - CEA"/>
            <person name="William W."/>
        </authorList>
    </citation>
    <scope>NUCLEOTIDE SEQUENCE [LARGE SCALE GENOMIC DNA]</scope>
</reference>
<dbReference type="GO" id="GO:0005737">
    <property type="term" value="C:cytoplasm"/>
    <property type="evidence" value="ECO:0007669"/>
    <property type="project" value="UniProtKB-SubCell"/>
</dbReference>
<dbReference type="GO" id="GO:0003688">
    <property type="term" value="F:DNA replication origin binding"/>
    <property type="evidence" value="ECO:0007669"/>
    <property type="project" value="TreeGrafter"/>
</dbReference>
<keyword evidence="8" id="KW-0547">Nucleotide-binding</keyword>
<dbReference type="InterPro" id="IPR050311">
    <property type="entry name" value="ORC1/CDC6"/>
</dbReference>
<comment type="caution">
    <text evidence="22">The sequence shown here is derived from an EMBL/GenBank/DDBJ whole genome shotgun (WGS) entry which is preliminary data.</text>
</comment>
<evidence type="ECO:0000256" key="13">
    <source>
        <dbReference type="ARBA" id="ARBA00023306"/>
    </source>
</evidence>
<dbReference type="FunFam" id="1.10.8.60:FF:000058">
    <property type="entry name" value="Cell division control protein"/>
    <property type="match status" value="1"/>
</dbReference>
<dbReference type="GO" id="GO:0005634">
    <property type="term" value="C:nucleus"/>
    <property type="evidence" value="ECO:0007669"/>
    <property type="project" value="UniProtKB-SubCell"/>
</dbReference>
<evidence type="ECO:0000256" key="3">
    <source>
        <dbReference type="ARBA" id="ARBA00006184"/>
    </source>
</evidence>
<comment type="subcellular location">
    <subcellularLocation>
        <location evidence="2">Cytoplasm</location>
    </subcellularLocation>
    <subcellularLocation>
        <location evidence="1">Nucleus</location>
    </subcellularLocation>
</comment>
<keyword evidence="23" id="KW-1185">Reference proteome</keyword>
<evidence type="ECO:0000256" key="14">
    <source>
        <dbReference type="ARBA" id="ARBA00056036"/>
    </source>
</evidence>
<dbReference type="Gene3D" id="1.10.8.60">
    <property type="match status" value="1"/>
</dbReference>
<keyword evidence="6" id="KW-0132">Cell division</keyword>
<keyword evidence="11" id="KW-0832">Ubl conjugation</keyword>
<feature type="compositionally biased region" description="Basic and acidic residues" evidence="19">
    <location>
        <begin position="66"/>
        <end position="82"/>
    </location>
</feature>
<evidence type="ECO:0000256" key="19">
    <source>
        <dbReference type="SAM" id="MobiDB-lite"/>
    </source>
</evidence>
<dbReference type="Pfam" id="PF09079">
    <property type="entry name" value="WHD_Cdc6"/>
    <property type="match status" value="1"/>
</dbReference>
<feature type="region of interest" description="Disordered" evidence="19">
    <location>
        <begin position="41"/>
        <end position="232"/>
    </location>
</feature>
<feature type="compositionally biased region" description="Basic and acidic residues" evidence="19">
    <location>
        <begin position="134"/>
        <end position="147"/>
    </location>
</feature>
<evidence type="ECO:0000256" key="5">
    <source>
        <dbReference type="ARBA" id="ARBA00022553"/>
    </source>
</evidence>
<dbReference type="InterPro" id="IPR027417">
    <property type="entry name" value="P-loop_NTPase"/>
</dbReference>
<feature type="domain" description="AAA+ ATPase" evidence="20">
    <location>
        <begin position="308"/>
        <end position="455"/>
    </location>
</feature>
<proteinExistence type="inferred from homology"/>
<dbReference type="Proteomes" id="UP001497497">
    <property type="component" value="Unassembled WGS sequence"/>
</dbReference>
<dbReference type="GO" id="GO:0005524">
    <property type="term" value="F:ATP binding"/>
    <property type="evidence" value="ECO:0007669"/>
    <property type="project" value="UniProtKB-KW"/>
</dbReference>
<dbReference type="Pfam" id="PF00004">
    <property type="entry name" value="AAA"/>
    <property type="match status" value="1"/>
</dbReference>
<dbReference type="InterPro" id="IPR003959">
    <property type="entry name" value="ATPase_AAA_core"/>
</dbReference>
<dbReference type="InterPro" id="IPR036388">
    <property type="entry name" value="WH-like_DNA-bd_sf"/>
</dbReference>
<keyword evidence="7" id="KW-0235">DNA replication</keyword>
<evidence type="ECO:0000256" key="15">
    <source>
        <dbReference type="ARBA" id="ARBA00062730"/>
    </source>
</evidence>
<evidence type="ECO:0000256" key="10">
    <source>
        <dbReference type="ARBA" id="ARBA00022840"/>
    </source>
</evidence>
<comment type="function">
    <text evidence="14">Involved in the initiation of DNA replication. Also participates in checkpoint controls that ensure DNA replication is completed before mitosis is initiated.</text>
</comment>
<dbReference type="FunFam" id="3.40.50.300:FF:000547">
    <property type="entry name" value="Cell division control protein"/>
    <property type="match status" value="1"/>
</dbReference>
<feature type="compositionally biased region" description="Low complexity" evidence="19">
    <location>
        <begin position="119"/>
        <end position="133"/>
    </location>
</feature>
<protein>
    <recommendedName>
        <fullName evidence="16">Cell division control protein 6 homolog</fullName>
    </recommendedName>
    <alternativeName>
        <fullName evidence="18">CDC6-related protein</fullName>
    </alternativeName>
    <alternativeName>
        <fullName evidence="17">p62(cdc6)</fullName>
    </alternativeName>
</protein>
<dbReference type="Gene3D" id="3.40.50.300">
    <property type="entry name" value="P-loop containing nucleotide triphosphate hydrolases"/>
    <property type="match status" value="1"/>
</dbReference>
<evidence type="ECO:0000259" key="20">
    <source>
        <dbReference type="SMART" id="SM00382"/>
    </source>
</evidence>